<dbReference type="EMBL" id="WXEX01000001">
    <property type="protein sequence ID" value="MZP41648.1"/>
    <property type="molecule type" value="Genomic_DNA"/>
</dbReference>
<dbReference type="SUPFAM" id="SSF48239">
    <property type="entry name" value="Terpenoid cyclases/Protein prenyltransferases"/>
    <property type="match status" value="1"/>
</dbReference>
<dbReference type="AlphaFoldDB" id="A0A845L617"/>
<evidence type="ECO:0000313" key="2">
    <source>
        <dbReference type="Proteomes" id="UP000471031"/>
    </source>
</evidence>
<evidence type="ECO:0008006" key="3">
    <source>
        <dbReference type="Google" id="ProtNLM"/>
    </source>
</evidence>
<sequence length="291" mass="32728">MTYLKNIIRATGSLKNMVAEMNGKKIELKRITKTAALLIMSGMSPNSIPQPVVTRCLEEQHDDGGWAGVADTFWNVVFLQQIEANRYSEAIEKGLRYLQAHKTPEGLWGRSRRDISRIPVAGALLYLLPELATPDTLASLERLWISEKNSLTYKAAYTLMAFRRNAYEPWTEGLIDETVRWLADNQRDDGGFAPWKSHPVDTDVFCTSIALLGLLQYPKKVEPAVFEKGFHWLVSRQLPSGIWRFHEIEDGASWGLYAMTQLLKLGVTKNAPRKGEPVQKGVTYAGDMADG</sequence>
<protein>
    <recommendedName>
        <fullName evidence="3">Squalene cyclase C-terminal domain-containing protein</fullName>
    </recommendedName>
</protein>
<proteinExistence type="predicted"/>
<keyword evidence="2" id="KW-1185">Reference proteome</keyword>
<dbReference type="CDD" id="cd00688">
    <property type="entry name" value="ISOPREN_C2_like"/>
    <property type="match status" value="1"/>
</dbReference>
<name>A0A845L617_HELGE</name>
<comment type="caution">
    <text evidence="1">The sequence shown here is derived from an EMBL/GenBank/DDBJ whole genome shotgun (WGS) entry which is preliminary data.</text>
</comment>
<reference evidence="1 2" key="1">
    <citation type="submission" date="2020-01" db="EMBL/GenBank/DDBJ databases">
        <title>Whole genome sequence of Heliobacterium gestii DSM 11169.</title>
        <authorList>
            <person name="Kyndt J.A."/>
            <person name="Meyer T.E."/>
        </authorList>
    </citation>
    <scope>NUCLEOTIDE SEQUENCE [LARGE SCALE GENOMIC DNA]</scope>
    <source>
        <strain evidence="1 2">DSM 11169</strain>
    </source>
</reference>
<evidence type="ECO:0000313" key="1">
    <source>
        <dbReference type="EMBL" id="MZP41648.1"/>
    </source>
</evidence>
<dbReference type="Gene3D" id="1.50.10.20">
    <property type="match status" value="1"/>
</dbReference>
<dbReference type="OrthoDB" id="9758578at2"/>
<dbReference type="RefSeq" id="WP_161260226.1">
    <property type="nucleotide sequence ID" value="NZ_JAFBDC010000001.1"/>
</dbReference>
<dbReference type="InterPro" id="IPR008930">
    <property type="entry name" value="Terpenoid_cyclase/PrenylTrfase"/>
</dbReference>
<organism evidence="1 2">
    <name type="scientific">Heliomicrobium gestii</name>
    <name type="common">Heliobacterium gestii</name>
    <dbReference type="NCBI Taxonomy" id="2699"/>
    <lineage>
        <taxon>Bacteria</taxon>
        <taxon>Bacillati</taxon>
        <taxon>Bacillota</taxon>
        <taxon>Clostridia</taxon>
        <taxon>Eubacteriales</taxon>
        <taxon>Heliobacteriaceae</taxon>
        <taxon>Heliomicrobium</taxon>
    </lineage>
</organism>
<dbReference type="Proteomes" id="UP000471031">
    <property type="component" value="Unassembled WGS sequence"/>
</dbReference>
<gene>
    <name evidence="1" type="ORF">GTO89_01210</name>
</gene>
<accession>A0A845L617</accession>